<dbReference type="EMBL" id="BQXS01012350">
    <property type="protein sequence ID" value="GKT21864.1"/>
    <property type="molecule type" value="Genomic_DNA"/>
</dbReference>
<dbReference type="PANTHER" id="PTHR10927:SF1">
    <property type="entry name" value="RIBOSOME MATURATION PROTEIN SBDS"/>
    <property type="match status" value="1"/>
</dbReference>
<feature type="domain" description="Ribosome maturation protein SDO1/SBDS central" evidence="2">
    <location>
        <begin position="17"/>
        <end position="81"/>
    </location>
</feature>
<accession>A0ABQ5JY06</accession>
<evidence type="ECO:0000313" key="4">
    <source>
        <dbReference type="Proteomes" id="UP001057375"/>
    </source>
</evidence>
<dbReference type="InterPro" id="IPR039100">
    <property type="entry name" value="Sdo1/SBDS-like"/>
</dbReference>
<name>A0ABQ5JY06_9EUKA</name>
<evidence type="ECO:0000313" key="3">
    <source>
        <dbReference type="EMBL" id="GKT21864.1"/>
    </source>
</evidence>
<evidence type="ECO:0000259" key="2">
    <source>
        <dbReference type="Pfam" id="PF09377"/>
    </source>
</evidence>
<proteinExistence type="inferred from homology"/>
<evidence type="ECO:0000256" key="1">
    <source>
        <dbReference type="ARBA" id="ARBA00007433"/>
    </source>
</evidence>
<comment type="caution">
    <text evidence="3">The sequence shown here is derived from an EMBL/GenBank/DDBJ whole genome shotgun (WGS) entry which is preliminary data.</text>
</comment>
<sequence length="174" mass="20043">MQVSEEERKAELEAKYRDIAVTVSKMTLNPQFDGMDIPYPVDVILRTMKNQLHYSVHPKKSTKVQALTVIRQLKRIIPIKRIRVSILLICPVTLKSSLGQSIDNTKKIKSFLSKYSISDFEIKESKQIGNKYSLRIDIDSIHARSFVKFGHTIDNCILKIIKGDNIQEGEIRVW</sequence>
<dbReference type="Pfam" id="PF09377">
    <property type="entry name" value="SBDS_domain_II"/>
    <property type="match status" value="1"/>
</dbReference>
<dbReference type="PANTHER" id="PTHR10927">
    <property type="entry name" value="RIBOSOME MATURATION PROTEIN SBDS"/>
    <property type="match status" value="1"/>
</dbReference>
<reference evidence="3" key="1">
    <citation type="submission" date="2022-03" db="EMBL/GenBank/DDBJ databases">
        <title>Draft genome sequence of Aduncisulcus paluster, a free-living microaerophilic Fornicata.</title>
        <authorList>
            <person name="Yuyama I."/>
            <person name="Kume K."/>
            <person name="Tamura T."/>
            <person name="Inagaki Y."/>
            <person name="Hashimoto T."/>
        </authorList>
    </citation>
    <scope>NUCLEOTIDE SEQUENCE</scope>
    <source>
        <strain evidence="3">NY0171</strain>
    </source>
</reference>
<dbReference type="InterPro" id="IPR018978">
    <property type="entry name" value="SDO1/SBDS_central"/>
</dbReference>
<organism evidence="3 4">
    <name type="scientific">Aduncisulcus paluster</name>
    <dbReference type="NCBI Taxonomy" id="2918883"/>
    <lineage>
        <taxon>Eukaryota</taxon>
        <taxon>Metamonada</taxon>
        <taxon>Carpediemonas-like organisms</taxon>
        <taxon>Aduncisulcus</taxon>
    </lineage>
</organism>
<protein>
    <submittedName>
        <fullName evidence="3">Ribosome maturation protein Sdo1/SBDS-like protein</fullName>
    </submittedName>
</protein>
<dbReference type="InterPro" id="IPR037188">
    <property type="entry name" value="Sdo1/SBDS_central_sf"/>
</dbReference>
<comment type="similarity">
    <text evidence="1">Belongs to the SDO1/SBDS family.</text>
</comment>
<gene>
    <name evidence="3" type="ORF">ADUPG1_012000</name>
</gene>
<keyword evidence="4" id="KW-1185">Reference proteome</keyword>
<dbReference type="SUPFAM" id="SSF109728">
    <property type="entry name" value="Hypothetical protein AF0491, middle domain"/>
    <property type="match status" value="1"/>
</dbReference>
<dbReference type="Proteomes" id="UP001057375">
    <property type="component" value="Unassembled WGS sequence"/>
</dbReference>
<dbReference type="Gene3D" id="1.10.10.900">
    <property type="entry name" value="SBDS protein C-terminal domain, subdomain 1"/>
    <property type="match status" value="1"/>
</dbReference>